<dbReference type="EMBL" id="CARXXK010001484">
    <property type="protein sequence ID" value="CAI6376428.1"/>
    <property type="molecule type" value="Genomic_DNA"/>
</dbReference>
<gene>
    <name evidence="2" type="ORF">MEUPH1_LOCUS29799</name>
</gene>
<protein>
    <submittedName>
        <fullName evidence="2">Uncharacterized protein</fullName>
    </submittedName>
</protein>
<dbReference type="Proteomes" id="UP001160148">
    <property type="component" value="Unassembled WGS sequence"/>
</dbReference>
<keyword evidence="3" id="KW-1185">Reference proteome</keyword>
<accession>A0AAV0Y952</accession>
<evidence type="ECO:0000256" key="1">
    <source>
        <dbReference type="SAM" id="MobiDB-lite"/>
    </source>
</evidence>
<feature type="compositionally biased region" description="Polar residues" evidence="1">
    <location>
        <begin position="49"/>
        <end position="64"/>
    </location>
</feature>
<dbReference type="AlphaFoldDB" id="A0AAV0Y952"/>
<organism evidence="2 3">
    <name type="scientific">Macrosiphum euphorbiae</name>
    <name type="common">potato aphid</name>
    <dbReference type="NCBI Taxonomy" id="13131"/>
    <lineage>
        <taxon>Eukaryota</taxon>
        <taxon>Metazoa</taxon>
        <taxon>Ecdysozoa</taxon>
        <taxon>Arthropoda</taxon>
        <taxon>Hexapoda</taxon>
        <taxon>Insecta</taxon>
        <taxon>Pterygota</taxon>
        <taxon>Neoptera</taxon>
        <taxon>Paraneoptera</taxon>
        <taxon>Hemiptera</taxon>
        <taxon>Sternorrhyncha</taxon>
        <taxon>Aphidomorpha</taxon>
        <taxon>Aphidoidea</taxon>
        <taxon>Aphididae</taxon>
        <taxon>Macrosiphini</taxon>
        <taxon>Macrosiphum</taxon>
    </lineage>
</organism>
<feature type="region of interest" description="Disordered" evidence="1">
    <location>
        <begin position="41"/>
        <end position="90"/>
    </location>
</feature>
<evidence type="ECO:0000313" key="3">
    <source>
        <dbReference type="Proteomes" id="UP001160148"/>
    </source>
</evidence>
<proteinExistence type="predicted"/>
<name>A0AAV0Y952_9HEMI</name>
<comment type="caution">
    <text evidence="2">The sequence shown here is derived from an EMBL/GenBank/DDBJ whole genome shotgun (WGS) entry which is preliminary data.</text>
</comment>
<sequence>MSPGSSVNSTLAWMNYVLESMTMTPRSTLSSQSFNPPLIRTSLPYKTKIPNNNSGPKDSKNVQPIPNARLVTPSEPSEIGSALSKVKVPG</sequence>
<reference evidence="2 3" key="1">
    <citation type="submission" date="2023-01" db="EMBL/GenBank/DDBJ databases">
        <authorList>
            <person name="Whitehead M."/>
        </authorList>
    </citation>
    <scope>NUCLEOTIDE SEQUENCE [LARGE SCALE GENOMIC DNA]</scope>
</reference>
<evidence type="ECO:0000313" key="2">
    <source>
        <dbReference type="EMBL" id="CAI6376428.1"/>
    </source>
</evidence>